<feature type="compositionally biased region" description="Basic residues" evidence="1">
    <location>
        <begin position="178"/>
        <end position="188"/>
    </location>
</feature>
<feature type="region of interest" description="Disordered" evidence="1">
    <location>
        <begin position="47"/>
        <end position="219"/>
    </location>
</feature>
<proteinExistence type="predicted"/>
<feature type="compositionally biased region" description="Basic and acidic residues" evidence="1">
    <location>
        <begin position="77"/>
        <end position="101"/>
    </location>
</feature>
<accession>K0T183</accession>
<dbReference type="EMBL" id="AGNL01017563">
    <property type="protein sequence ID" value="EJK64172.1"/>
    <property type="molecule type" value="Genomic_DNA"/>
</dbReference>
<evidence type="ECO:0000313" key="2">
    <source>
        <dbReference type="EMBL" id="EJK64172.1"/>
    </source>
</evidence>
<dbReference type="AlphaFoldDB" id="K0T183"/>
<evidence type="ECO:0000313" key="3">
    <source>
        <dbReference type="Proteomes" id="UP000266841"/>
    </source>
</evidence>
<gene>
    <name evidence="2" type="ORF">THAOC_15119</name>
</gene>
<sequence>MSSPATRRQGLPAARRFRSLVRKATIAARTRALGESIVSFVEFPSPHRLSTRRRGSFTNLSNPSPRIVRQRTNRTPRHAERSQVEKDYPRHDDVDRRRLDGLDAAARRGRRRVGPRRERLQPPQAPVRPGGSGPRPPDRGLAQRGRPHGPDGPGDGEDGHGAPPRGRRRSTAPVPPPPRRRRARRPTAGRRAATGSTPRSDEALSFKFKLSPSRDYSRG</sequence>
<evidence type="ECO:0000256" key="1">
    <source>
        <dbReference type="SAM" id="MobiDB-lite"/>
    </source>
</evidence>
<feature type="compositionally biased region" description="Low complexity" evidence="1">
    <location>
        <begin position="189"/>
        <end position="198"/>
    </location>
</feature>
<organism evidence="2 3">
    <name type="scientific">Thalassiosira oceanica</name>
    <name type="common">Marine diatom</name>
    <dbReference type="NCBI Taxonomy" id="159749"/>
    <lineage>
        <taxon>Eukaryota</taxon>
        <taxon>Sar</taxon>
        <taxon>Stramenopiles</taxon>
        <taxon>Ochrophyta</taxon>
        <taxon>Bacillariophyta</taxon>
        <taxon>Coscinodiscophyceae</taxon>
        <taxon>Thalassiosirophycidae</taxon>
        <taxon>Thalassiosirales</taxon>
        <taxon>Thalassiosiraceae</taxon>
        <taxon>Thalassiosira</taxon>
    </lineage>
</organism>
<protein>
    <submittedName>
        <fullName evidence="2">Uncharacterized protein</fullName>
    </submittedName>
</protein>
<feature type="non-terminal residue" evidence="2">
    <location>
        <position position="219"/>
    </location>
</feature>
<name>K0T183_THAOC</name>
<comment type="caution">
    <text evidence="2">The sequence shown here is derived from an EMBL/GenBank/DDBJ whole genome shotgun (WGS) entry which is preliminary data.</text>
</comment>
<reference evidence="2 3" key="1">
    <citation type="journal article" date="2012" name="Genome Biol.">
        <title>Genome and low-iron response of an oceanic diatom adapted to chronic iron limitation.</title>
        <authorList>
            <person name="Lommer M."/>
            <person name="Specht M."/>
            <person name="Roy A.S."/>
            <person name="Kraemer L."/>
            <person name="Andreson R."/>
            <person name="Gutowska M.A."/>
            <person name="Wolf J."/>
            <person name="Bergner S.V."/>
            <person name="Schilhabel M.B."/>
            <person name="Klostermeier U.C."/>
            <person name="Beiko R.G."/>
            <person name="Rosenstiel P."/>
            <person name="Hippler M."/>
            <person name="Laroche J."/>
        </authorList>
    </citation>
    <scope>NUCLEOTIDE SEQUENCE [LARGE SCALE GENOMIC DNA]</scope>
    <source>
        <strain evidence="2 3">CCMP1005</strain>
    </source>
</reference>
<keyword evidence="3" id="KW-1185">Reference proteome</keyword>
<dbReference type="Proteomes" id="UP000266841">
    <property type="component" value="Unassembled WGS sequence"/>
</dbReference>